<proteinExistence type="predicted"/>
<gene>
    <name evidence="1" type="ORF">DET59_106281</name>
</gene>
<dbReference type="OrthoDB" id="2969364at2"/>
<dbReference type="AlphaFoldDB" id="A0A366ESI9"/>
<reference evidence="1 2" key="1">
    <citation type="submission" date="2018-06" db="EMBL/GenBank/DDBJ databases">
        <title>Freshwater and sediment microbial communities from various areas in North America, analyzing microbe dynamics in response to fracking.</title>
        <authorList>
            <person name="Lamendella R."/>
        </authorList>
    </citation>
    <scope>NUCLEOTIDE SEQUENCE [LARGE SCALE GENOMIC DNA]</scope>
    <source>
        <strain evidence="1 2">97B</strain>
    </source>
</reference>
<dbReference type="EMBL" id="QNRJ01000006">
    <property type="protein sequence ID" value="RBP04489.1"/>
    <property type="molecule type" value="Genomic_DNA"/>
</dbReference>
<dbReference type="Proteomes" id="UP000252118">
    <property type="component" value="Unassembled WGS sequence"/>
</dbReference>
<dbReference type="RefSeq" id="WP_113969683.1">
    <property type="nucleotide sequence ID" value="NZ_QNRJ01000006.1"/>
</dbReference>
<accession>A0A366ESI9</accession>
<sequence length="91" mass="10675">MSIETHYKNEVIGAVNTFIQMINQSDKWNPKGKGIIRNNWHYSIQSNNTFLAKLRINGFDEVLLFNKTEWNNLNANMLGNSKLKELYERLT</sequence>
<protein>
    <submittedName>
        <fullName evidence="1">Uncharacterized protein</fullName>
    </submittedName>
</protein>
<name>A0A366ESI9_9BACI</name>
<evidence type="ECO:0000313" key="2">
    <source>
        <dbReference type="Proteomes" id="UP000252118"/>
    </source>
</evidence>
<comment type="caution">
    <text evidence="1">The sequence shown here is derived from an EMBL/GenBank/DDBJ whole genome shotgun (WGS) entry which is preliminary data.</text>
</comment>
<organism evidence="1 2">
    <name type="scientific">Rossellomorea aquimaris</name>
    <dbReference type="NCBI Taxonomy" id="189382"/>
    <lineage>
        <taxon>Bacteria</taxon>
        <taxon>Bacillati</taxon>
        <taxon>Bacillota</taxon>
        <taxon>Bacilli</taxon>
        <taxon>Bacillales</taxon>
        <taxon>Bacillaceae</taxon>
        <taxon>Rossellomorea</taxon>
    </lineage>
</organism>
<evidence type="ECO:0000313" key="1">
    <source>
        <dbReference type="EMBL" id="RBP04489.1"/>
    </source>
</evidence>